<dbReference type="PRINTS" id="PR00080">
    <property type="entry name" value="SDRFAMILY"/>
</dbReference>
<keyword evidence="3" id="KW-0560">Oxidoreductase</keyword>
<dbReference type="RefSeq" id="WP_111935339.1">
    <property type="nucleotide sequence ID" value="NZ_CADFFP010000036.1"/>
</dbReference>
<dbReference type="CDD" id="cd05324">
    <property type="entry name" value="carb_red_PTCR-like_SDR_c"/>
    <property type="match status" value="1"/>
</dbReference>
<evidence type="ECO:0000313" key="5">
    <source>
        <dbReference type="EMBL" id="RAS20439.1"/>
    </source>
</evidence>
<name>A0A329BDG0_9BURK</name>
<dbReference type="EMBL" id="QLTK01000037">
    <property type="protein sequence ID" value="RAS20439.1"/>
    <property type="molecule type" value="Genomic_DNA"/>
</dbReference>
<accession>A0A329BDG0</accession>
<proteinExistence type="inferred from homology"/>
<dbReference type="Pfam" id="PF00106">
    <property type="entry name" value="adh_short"/>
    <property type="match status" value="1"/>
</dbReference>
<gene>
    <name evidence="5" type="ORF">BX591_13732</name>
</gene>
<keyword evidence="2" id="KW-0521">NADP</keyword>
<dbReference type="GO" id="GO:0016616">
    <property type="term" value="F:oxidoreductase activity, acting on the CH-OH group of donors, NAD or NADP as acceptor"/>
    <property type="evidence" value="ECO:0007669"/>
    <property type="project" value="InterPro"/>
</dbReference>
<dbReference type="PANTHER" id="PTHR43490">
    <property type="entry name" value="(+)-NEOMENTHOL DEHYDROGENASE"/>
    <property type="match status" value="1"/>
</dbReference>
<dbReference type="Proteomes" id="UP000248918">
    <property type="component" value="Unassembled WGS sequence"/>
</dbReference>
<dbReference type="InterPro" id="IPR045313">
    <property type="entry name" value="CBR1-like"/>
</dbReference>
<organism evidence="5 6">
    <name type="scientific">Paraburkholderia bryophila</name>
    <dbReference type="NCBI Taxonomy" id="420952"/>
    <lineage>
        <taxon>Bacteria</taxon>
        <taxon>Pseudomonadati</taxon>
        <taxon>Pseudomonadota</taxon>
        <taxon>Betaproteobacteria</taxon>
        <taxon>Burkholderiales</taxon>
        <taxon>Burkholderiaceae</taxon>
        <taxon>Paraburkholderia</taxon>
    </lineage>
</organism>
<reference evidence="5 6" key="1">
    <citation type="submission" date="2018-06" db="EMBL/GenBank/DDBJ databases">
        <title>Genomic Encyclopedia of Type Strains, Phase III (KMG-III): the genomes of soil and plant-associated and newly described type strains.</title>
        <authorList>
            <person name="Whitman W."/>
        </authorList>
    </citation>
    <scope>NUCLEOTIDE SEQUENCE [LARGE SCALE GENOMIC DNA]</scope>
    <source>
        <strain evidence="5 6">LMG 23644</strain>
    </source>
</reference>
<evidence type="ECO:0000256" key="1">
    <source>
        <dbReference type="ARBA" id="ARBA00006484"/>
    </source>
</evidence>
<dbReference type="PANTHER" id="PTHR43490:SF99">
    <property type="entry name" value="SHORT-CHAIN DEHYDROGENASE_REDUCTASE"/>
    <property type="match status" value="1"/>
</dbReference>
<dbReference type="PRINTS" id="PR00081">
    <property type="entry name" value="GDHRDH"/>
</dbReference>
<dbReference type="OrthoDB" id="9789083at2"/>
<dbReference type="PROSITE" id="PS00061">
    <property type="entry name" value="ADH_SHORT"/>
    <property type="match status" value="1"/>
</dbReference>
<protein>
    <submittedName>
        <fullName evidence="5">NAD(P)-dependent dehydrogenase (Short-subunit alcohol dehydrogenase family)</fullName>
    </submittedName>
</protein>
<comment type="similarity">
    <text evidence="1 4">Belongs to the short-chain dehydrogenases/reductases (SDR) family.</text>
</comment>
<dbReference type="InterPro" id="IPR002347">
    <property type="entry name" value="SDR_fam"/>
</dbReference>
<dbReference type="AlphaFoldDB" id="A0A329BDG0"/>
<dbReference type="Gene3D" id="3.40.50.720">
    <property type="entry name" value="NAD(P)-binding Rossmann-like Domain"/>
    <property type="match status" value="1"/>
</dbReference>
<comment type="caution">
    <text evidence="5">The sequence shown here is derived from an EMBL/GenBank/DDBJ whole genome shotgun (WGS) entry which is preliminary data.</text>
</comment>
<sequence length="252" mass="26688">MQDKPIALVTGANQGIGLQIAKDLAAHGFTVLVGSRDFERGQVAATEVGADARALQLDVTNPASIAAATERIRAELGRLDVLINNAAISNTNKRPGQSVEEYAKTTRPSNVSLDEMRAVWDTNVFGVLAVYQAMLPLLRQAPAARIVNVSSGVGSLTTNSDPAFPYRAIFGPVYPASKTALNALTLAMALELEPEGIKVNAVSPGFTKTNLNGYAGTETVEEGAREAVRVALLGADGPTGKFTRWENQTIPW</sequence>
<evidence type="ECO:0000256" key="4">
    <source>
        <dbReference type="RuleBase" id="RU000363"/>
    </source>
</evidence>
<evidence type="ECO:0000313" key="6">
    <source>
        <dbReference type="Proteomes" id="UP000248918"/>
    </source>
</evidence>
<dbReference type="InterPro" id="IPR020904">
    <property type="entry name" value="Sc_DH/Rdtase_CS"/>
</dbReference>
<evidence type="ECO:0000256" key="3">
    <source>
        <dbReference type="ARBA" id="ARBA00023002"/>
    </source>
</evidence>
<dbReference type="InterPro" id="IPR036291">
    <property type="entry name" value="NAD(P)-bd_dom_sf"/>
</dbReference>
<dbReference type="SUPFAM" id="SSF51735">
    <property type="entry name" value="NAD(P)-binding Rossmann-fold domains"/>
    <property type="match status" value="1"/>
</dbReference>
<evidence type="ECO:0000256" key="2">
    <source>
        <dbReference type="ARBA" id="ARBA00022857"/>
    </source>
</evidence>